<accession>A0A420I3V0</accession>
<feature type="region of interest" description="Disordered" evidence="1">
    <location>
        <begin position="294"/>
        <end position="315"/>
    </location>
</feature>
<organism evidence="3 4">
    <name type="scientific">Golovinomyces cichoracearum</name>
    <dbReference type="NCBI Taxonomy" id="62708"/>
    <lineage>
        <taxon>Eukaryota</taxon>
        <taxon>Fungi</taxon>
        <taxon>Dikarya</taxon>
        <taxon>Ascomycota</taxon>
        <taxon>Pezizomycotina</taxon>
        <taxon>Leotiomycetes</taxon>
        <taxon>Erysiphales</taxon>
        <taxon>Erysiphaceae</taxon>
        <taxon>Golovinomyces</taxon>
    </lineage>
</organism>
<evidence type="ECO:0000256" key="2">
    <source>
        <dbReference type="SAM" id="Phobius"/>
    </source>
</evidence>
<protein>
    <submittedName>
        <fullName evidence="3">Inositol phoshorylceramide synthase regulatory subunit kei1</fullName>
    </submittedName>
</protein>
<dbReference type="InterPro" id="IPR013862">
    <property type="entry name" value="Kei1"/>
</dbReference>
<dbReference type="GO" id="GO:0070917">
    <property type="term" value="F:inositol phosphoceramide synthase regulator activity"/>
    <property type="evidence" value="ECO:0007669"/>
    <property type="project" value="InterPro"/>
</dbReference>
<dbReference type="GO" id="GO:0006673">
    <property type="term" value="P:inositol phosphoceramide metabolic process"/>
    <property type="evidence" value="ECO:0007669"/>
    <property type="project" value="InterPro"/>
</dbReference>
<name>A0A420I3V0_9PEZI</name>
<feature type="transmembrane region" description="Helical" evidence="2">
    <location>
        <begin position="185"/>
        <end position="206"/>
    </location>
</feature>
<keyword evidence="2" id="KW-0812">Transmembrane</keyword>
<dbReference type="PANTHER" id="PTHR28077:SF1">
    <property type="entry name" value="INOSITOL PHOSPHORYLCERAMIDE SYNTHASE REGULATORY SUBUNIT KEI1"/>
    <property type="match status" value="1"/>
</dbReference>
<reference evidence="3 4" key="1">
    <citation type="journal article" date="2018" name="BMC Genomics">
        <title>Comparative genome analyses reveal sequence features reflecting distinct modes of host-adaptation between dicot and monocot powdery mildew.</title>
        <authorList>
            <person name="Wu Y."/>
            <person name="Ma X."/>
            <person name="Pan Z."/>
            <person name="Kale S.D."/>
            <person name="Song Y."/>
            <person name="King H."/>
            <person name="Zhang Q."/>
            <person name="Presley C."/>
            <person name="Deng X."/>
            <person name="Wei C.I."/>
            <person name="Xiao S."/>
        </authorList>
    </citation>
    <scope>NUCLEOTIDE SEQUENCE [LARGE SCALE GENOMIC DNA]</scope>
    <source>
        <strain evidence="3">UCSC1</strain>
    </source>
</reference>
<gene>
    <name evidence="3" type="ORF">GcC1_132013</name>
</gene>
<proteinExistence type="predicted"/>
<dbReference type="PANTHER" id="PTHR28077">
    <property type="entry name" value="INOSITOL PHOSPHORYLCERAMIDE SYNTHASE REGULATORY SUBUNIT KEI1"/>
    <property type="match status" value="1"/>
</dbReference>
<comment type="caution">
    <text evidence="3">The sequence shown here is derived from an EMBL/GenBank/DDBJ whole genome shotgun (WGS) entry which is preliminary data.</text>
</comment>
<dbReference type="GO" id="GO:0000139">
    <property type="term" value="C:Golgi membrane"/>
    <property type="evidence" value="ECO:0007669"/>
    <property type="project" value="TreeGrafter"/>
</dbReference>
<feature type="transmembrane region" description="Helical" evidence="2">
    <location>
        <begin position="87"/>
        <end position="113"/>
    </location>
</feature>
<sequence>MGVMSRYLRIPCPTRFLGVMSLCTGVEMVSIFMIFNKLTGFYGLLATFTGLSLSSLQLSMYIYSCLAIVVLAYLLPHIRKQSPFQCLILSYFYFIDTIVNTLFTSAFAFNWFLAANNDNNVSIIVSQNETPMITALTNQRYNISESENKFRLPHSVTAAQEAVVYGVASATASSGTMLEETFPSVALIAALTMIRVYFVFVLLAYARHVIRQKAFQASSSKLHLHTDGCADIESGDNPFALGNSEGMGLKGKIGRIMIKIGEEYWMGDTAPDDIWARGLDGRFRISKIPSEVPGTVERERRARSGTGPPIPFIKL</sequence>
<feature type="transmembrane region" description="Helical" evidence="2">
    <location>
        <begin position="12"/>
        <end position="35"/>
    </location>
</feature>
<evidence type="ECO:0000256" key="1">
    <source>
        <dbReference type="SAM" id="MobiDB-lite"/>
    </source>
</evidence>
<evidence type="ECO:0000313" key="3">
    <source>
        <dbReference type="EMBL" id="RKF64370.1"/>
    </source>
</evidence>
<evidence type="ECO:0000313" key="4">
    <source>
        <dbReference type="Proteomes" id="UP000285405"/>
    </source>
</evidence>
<dbReference type="OrthoDB" id="3338076at2759"/>
<feature type="transmembrane region" description="Helical" evidence="2">
    <location>
        <begin position="55"/>
        <end position="75"/>
    </location>
</feature>
<dbReference type="GO" id="GO:0070916">
    <property type="term" value="C:inositol phosphoceramide synthase complex"/>
    <property type="evidence" value="ECO:0007669"/>
    <property type="project" value="TreeGrafter"/>
</dbReference>
<dbReference type="EMBL" id="MCBR01013271">
    <property type="protein sequence ID" value="RKF64370.1"/>
    <property type="molecule type" value="Genomic_DNA"/>
</dbReference>
<keyword evidence="2" id="KW-1133">Transmembrane helix</keyword>
<dbReference type="Pfam" id="PF08552">
    <property type="entry name" value="Kei1"/>
    <property type="match status" value="1"/>
</dbReference>
<dbReference type="Proteomes" id="UP000285405">
    <property type="component" value="Unassembled WGS sequence"/>
</dbReference>
<dbReference type="AlphaFoldDB" id="A0A420I3V0"/>
<keyword evidence="2" id="KW-0472">Membrane</keyword>